<dbReference type="Proteomes" id="UP000298615">
    <property type="component" value="Chromosome"/>
</dbReference>
<accession>A0A4D7CWJ4</accession>
<keyword evidence="4 5" id="KW-0704">Schiff base</keyword>
<dbReference type="InterPro" id="IPR050146">
    <property type="entry name" value="Type-I_3-dehydroquinase"/>
</dbReference>
<dbReference type="AlphaFoldDB" id="A0A4D7CWJ4"/>
<dbReference type="InterPro" id="IPR001381">
    <property type="entry name" value="DHquinase_I"/>
</dbReference>
<evidence type="ECO:0000256" key="4">
    <source>
        <dbReference type="ARBA" id="ARBA00023270"/>
    </source>
</evidence>
<feature type="binding site" evidence="5">
    <location>
        <position position="229"/>
    </location>
    <ligand>
        <name>3-dehydroquinate</name>
        <dbReference type="ChEBI" id="CHEBI:32364"/>
    </ligand>
</feature>
<dbReference type="InterPro" id="IPR013785">
    <property type="entry name" value="Aldolase_TIM"/>
</dbReference>
<dbReference type="PANTHER" id="PTHR43699:SF1">
    <property type="entry name" value="3-DEHYDROQUINATE DEHYDRATASE"/>
    <property type="match status" value="1"/>
</dbReference>
<dbReference type="HAMAP" id="MF_00214">
    <property type="entry name" value="AroD"/>
    <property type="match status" value="1"/>
</dbReference>
<organism evidence="6 7">
    <name type="scientific">Vagococcus zengguangii</name>
    <dbReference type="NCBI Taxonomy" id="2571750"/>
    <lineage>
        <taxon>Bacteria</taxon>
        <taxon>Bacillati</taxon>
        <taxon>Bacillota</taxon>
        <taxon>Bacilli</taxon>
        <taxon>Lactobacillales</taxon>
        <taxon>Enterococcaceae</taxon>
        <taxon>Vagococcus</taxon>
    </lineage>
</organism>
<comment type="subunit">
    <text evidence="5">Homodimer.</text>
</comment>
<dbReference type="SUPFAM" id="SSF51569">
    <property type="entry name" value="Aldolase"/>
    <property type="match status" value="1"/>
</dbReference>
<dbReference type="GO" id="GO:0009423">
    <property type="term" value="P:chorismate biosynthetic process"/>
    <property type="evidence" value="ECO:0007669"/>
    <property type="project" value="UniProtKB-UniRule"/>
</dbReference>
<feature type="active site" description="Schiff-base intermediate with substrate" evidence="5">
    <location>
        <position position="166"/>
    </location>
</feature>
<protein>
    <recommendedName>
        <fullName evidence="5">3-dehydroquinate dehydratase</fullName>
        <shortName evidence="5">3-dehydroquinase</shortName>
        <ecNumber evidence="5">4.2.1.10</ecNumber>
    </recommendedName>
    <alternativeName>
        <fullName evidence="5">Type I DHQase</fullName>
    </alternativeName>
    <alternativeName>
        <fullName evidence="5">Type I dehydroquinase</fullName>
        <shortName evidence="5">DHQ1</shortName>
    </alternativeName>
</protein>
<comment type="caution">
    <text evidence="5">Lacks conserved residue(s) required for the propagation of feature annotation.</text>
</comment>
<dbReference type="FunFam" id="3.20.20.70:FF:000047">
    <property type="entry name" value="3-dehydroquinate dehydratase"/>
    <property type="match status" value="1"/>
</dbReference>
<keyword evidence="5" id="KW-0028">Amino-acid biosynthesis</keyword>
<sequence>MKVTNLFVKTDGNICVPLVGRTRDDILQQLPQIVDVRPDLIEWRLDYYENYQVIKEVAELLSDIRLQWGNRPLLFTLRTKNEGGQAEISPEDYLSILIQYVTQLDLDLLDIEMMSVTDASELKAVLKNKNTTPVISYHNFYEILTEGSTINLLKQMKTDYPDAIYKCAQMPKTFEEVLMIMAVGKKIGSKQPLIMVAMGELGKITRVLTKSMHNLVTFASVTQSSAPGQLEIHILRDLMAQLNH</sequence>
<feature type="binding site" evidence="5">
    <location>
        <position position="206"/>
    </location>
    <ligand>
        <name>3-dehydroquinate</name>
        <dbReference type="ChEBI" id="CHEBI:32364"/>
    </ligand>
</feature>
<comment type="similarity">
    <text evidence="5">Belongs to the type-I 3-dehydroquinase family.</text>
</comment>
<evidence type="ECO:0000256" key="2">
    <source>
        <dbReference type="ARBA" id="ARBA00023141"/>
    </source>
</evidence>
<dbReference type="RefSeq" id="WP_136953189.1">
    <property type="nucleotide sequence ID" value="NZ_CP039712.1"/>
</dbReference>
<dbReference type="Pfam" id="PF01487">
    <property type="entry name" value="DHquinase_I"/>
    <property type="match status" value="1"/>
</dbReference>
<keyword evidence="2 5" id="KW-0057">Aromatic amino acid biosynthesis</keyword>
<evidence type="ECO:0000256" key="3">
    <source>
        <dbReference type="ARBA" id="ARBA00023239"/>
    </source>
</evidence>
<dbReference type="EC" id="4.2.1.10" evidence="5"/>
<evidence type="ECO:0000256" key="1">
    <source>
        <dbReference type="ARBA" id="ARBA00001864"/>
    </source>
</evidence>
<comment type="pathway">
    <text evidence="5">Metabolic intermediate biosynthesis; chorismate biosynthesis; chorismate from D-erythrose 4-phosphate and phosphoenolpyruvate: step 3/7.</text>
</comment>
<keyword evidence="7" id="KW-1185">Reference proteome</keyword>
<evidence type="ECO:0000313" key="6">
    <source>
        <dbReference type="EMBL" id="QCI86356.1"/>
    </source>
</evidence>
<gene>
    <name evidence="5 6" type="primary">aroD</name>
    <name evidence="6" type="ORF">FA707_04975</name>
</gene>
<proteinExistence type="inferred from homology"/>
<comment type="function">
    <text evidence="5">Involved in the third step of the chorismate pathway, which leads to the biosynthesis of aromatic amino acids. Catalyzes the cis-dehydration of 3-dehydroquinate (DHQ) and introduces the first double bond of the aromatic ring to yield 3-dehydroshikimate.</text>
</comment>
<name>A0A4D7CWJ4_9ENTE</name>
<dbReference type="KEGG" id="vao:FA707_04975"/>
<dbReference type="GO" id="GO:0009073">
    <property type="term" value="P:aromatic amino acid family biosynthetic process"/>
    <property type="evidence" value="ECO:0007669"/>
    <property type="project" value="UniProtKB-KW"/>
</dbReference>
<dbReference type="UniPathway" id="UPA00053">
    <property type="reaction ID" value="UER00086"/>
</dbReference>
<feature type="binding site" evidence="5">
    <location>
        <begin position="42"/>
        <end position="44"/>
    </location>
    <ligand>
        <name>3-dehydroquinate</name>
        <dbReference type="ChEBI" id="CHEBI:32364"/>
    </ligand>
</feature>
<keyword evidence="3 5" id="KW-0456">Lyase</keyword>
<dbReference type="EMBL" id="CP039712">
    <property type="protein sequence ID" value="QCI86356.1"/>
    <property type="molecule type" value="Genomic_DNA"/>
</dbReference>
<feature type="active site" description="Proton donor/acceptor" evidence="5">
    <location>
        <position position="138"/>
    </location>
</feature>
<comment type="catalytic activity">
    <reaction evidence="1 5">
        <text>3-dehydroquinate = 3-dehydroshikimate + H2O</text>
        <dbReference type="Rhea" id="RHEA:21096"/>
        <dbReference type="ChEBI" id="CHEBI:15377"/>
        <dbReference type="ChEBI" id="CHEBI:16630"/>
        <dbReference type="ChEBI" id="CHEBI:32364"/>
        <dbReference type="EC" id="4.2.1.10"/>
    </reaction>
</comment>
<dbReference type="NCBIfam" id="TIGR01093">
    <property type="entry name" value="aroD"/>
    <property type="match status" value="1"/>
</dbReference>
<dbReference type="GO" id="GO:0008652">
    <property type="term" value="P:amino acid biosynthetic process"/>
    <property type="evidence" value="ECO:0007669"/>
    <property type="project" value="UniProtKB-KW"/>
</dbReference>
<dbReference type="Gene3D" id="3.20.20.70">
    <property type="entry name" value="Aldolase class I"/>
    <property type="match status" value="1"/>
</dbReference>
<dbReference type="GO" id="GO:0046279">
    <property type="term" value="P:3,4-dihydroxybenzoate biosynthetic process"/>
    <property type="evidence" value="ECO:0007669"/>
    <property type="project" value="TreeGrafter"/>
</dbReference>
<evidence type="ECO:0000256" key="5">
    <source>
        <dbReference type="HAMAP-Rule" id="MF_00214"/>
    </source>
</evidence>
<dbReference type="GO" id="GO:0003855">
    <property type="term" value="F:3-dehydroquinate dehydratase activity"/>
    <property type="evidence" value="ECO:0007669"/>
    <property type="project" value="UniProtKB-UniRule"/>
</dbReference>
<feature type="binding site" evidence="5">
    <location>
        <position position="225"/>
    </location>
    <ligand>
        <name>3-dehydroquinate</name>
        <dbReference type="ChEBI" id="CHEBI:32364"/>
    </ligand>
</feature>
<feature type="binding site" evidence="5">
    <location>
        <position position="78"/>
    </location>
    <ligand>
        <name>3-dehydroquinate</name>
        <dbReference type="ChEBI" id="CHEBI:32364"/>
    </ligand>
</feature>
<evidence type="ECO:0000313" key="7">
    <source>
        <dbReference type="Proteomes" id="UP000298615"/>
    </source>
</evidence>
<dbReference type="PANTHER" id="PTHR43699">
    <property type="entry name" value="3-DEHYDROQUINATE DEHYDRATASE"/>
    <property type="match status" value="1"/>
</dbReference>
<reference evidence="6 7" key="1">
    <citation type="submission" date="2019-04" db="EMBL/GenBank/DDBJ databases">
        <title>Vagococcus sp. nov., isolated from faeces of yaks (Bos grunniens).</title>
        <authorList>
            <person name="Ge Y."/>
        </authorList>
    </citation>
    <scope>NUCLEOTIDE SEQUENCE [LARGE SCALE GENOMIC DNA]</scope>
    <source>
        <strain evidence="6 7">MN-17</strain>
    </source>
</reference>
<dbReference type="CDD" id="cd00502">
    <property type="entry name" value="DHQase_I"/>
    <property type="match status" value="1"/>
</dbReference>